<dbReference type="KEGG" id="bvo:Pan97_16790"/>
<evidence type="ECO:0000313" key="3">
    <source>
        <dbReference type="Proteomes" id="UP000318626"/>
    </source>
</evidence>
<sequence length="59" mass="6558">MEKPYRELARLVGRVLAKRWLNKNAKQGVRSDSQSKPPNADTRDEPHADSSEVGSNAPV</sequence>
<organism evidence="2 3">
    <name type="scientific">Bremerella volcania</name>
    <dbReference type="NCBI Taxonomy" id="2527984"/>
    <lineage>
        <taxon>Bacteria</taxon>
        <taxon>Pseudomonadati</taxon>
        <taxon>Planctomycetota</taxon>
        <taxon>Planctomycetia</taxon>
        <taxon>Pirellulales</taxon>
        <taxon>Pirellulaceae</taxon>
        <taxon>Bremerella</taxon>
    </lineage>
</organism>
<feature type="region of interest" description="Disordered" evidence="1">
    <location>
        <begin position="21"/>
        <end position="59"/>
    </location>
</feature>
<protein>
    <submittedName>
        <fullName evidence="2">Uncharacterized protein</fullName>
    </submittedName>
</protein>
<feature type="compositionally biased region" description="Basic and acidic residues" evidence="1">
    <location>
        <begin position="41"/>
        <end position="50"/>
    </location>
</feature>
<proteinExistence type="predicted"/>
<gene>
    <name evidence="2" type="ORF">Pan97_16790</name>
</gene>
<accession>A0A518C627</accession>
<keyword evidence="3" id="KW-1185">Reference proteome</keyword>
<dbReference type="EMBL" id="CP036289">
    <property type="protein sequence ID" value="QDU74667.1"/>
    <property type="molecule type" value="Genomic_DNA"/>
</dbReference>
<reference evidence="3" key="1">
    <citation type="submission" date="2019-02" db="EMBL/GenBank/DDBJ databases">
        <title>Deep-cultivation of Planctomycetes and their phenomic and genomic characterization uncovers novel biology.</title>
        <authorList>
            <person name="Wiegand S."/>
            <person name="Jogler M."/>
            <person name="Boedeker C."/>
            <person name="Pinto D."/>
            <person name="Vollmers J."/>
            <person name="Rivas-Marin E."/>
            <person name="Kohn T."/>
            <person name="Peeters S.H."/>
            <person name="Heuer A."/>
            <person name="Rast P."/>
            <person name="Oberbeckmann S."/>
            <person name="Bunk B."/>
            <person name="Jeske O."/>
            <person name="Meyerdierks A."/>
            <person name="Storesund J.E."/>
            <person name="Kallscheuer N."/>
            <person name="Luecker S."/>
            <person name="Lage O.M."/>
            <person name="Pohl T."/>
            <person name="Merkel B.J."/>
            <person name="Hornburger P."/>
            <person name="Mueller R.-W."/>
            <person name="Bruemmer F."/>
            <person name="Labrenz M."/>
            <person name="Spormann A.M."/>
            <person name="Op den Camp H."/>
            <person name="Overmann J."/>
            <person name="Amann R."/>
            <person name="Jetten M.S.M."/>
            <person name="Mascher T."/>
            <person name="Medema M.H."/>
            <person name="Devos D.P."/>
            <person name="Kaster A.-K."/>
            <person name="Ovreas L."/>
            <person name="Rohde M."/>
            <person name="Galperin M.Y."/>
            <person name="Jogler C."/>
        </authorList>
    </citation>
    <scope>NUCLEOTIDE SEQUENCE [LARGE SCALE GENOMIC DNA]</scope>
    <source>
        <strain evidence="3">Pan97</strain>
    </source>
</reference>
<dbReference type="AlphaFoldDB" id="A0A518C627"/>
<dbReference type="Proteomes" id="UP000318626">
    <property type="component" value="Chromosome"/>
</dbReference>
<name>A0A518C627_9BACT</name>
<evidence type="ECO:0000256" key="1">
    <source>
        <dbReference type="SAM" id="MobiDB-lite"/>
    </source>
</evidence>
<evidence type="ECO:0000313" key="2">
    <source>
        <dbReference type="EMBL" id="QDU74667.1"/>
    </source>
</evidence>
<dbReference type="RefSeq" id="WP_144971605.1">
    <property type="nucleotide sequence ID" value="NZ_CP036289.1"/>
</dbReference>